<dbReference type="AlphaFoldDB" id="A8ZMG3"/>
<sequence>MKCTPAWVKIFPPWLSEGWTIHFIDRESRYWFEARAGLKDESLFEKSVKAAWDWAKPSSSIRWFTDGERRYSKVLWKLASAYLPRSTTTQAYPFRKIWRAGLEVAMKLKGSQGKPRVVWVNREHPYTAISPKSDVHANHLEALHSSLRRRASSYRRRQNHYAKTVEGLQRALNVQRLIHNWCRSHYSHGYQRTPAMVMGFIQRPVKIGEVLTVRAFECLTS</sequence>
<gene>
    <name evidence="1" type="ordered locus">AM1_C0064</name>
</gene>
<keyword evidence="1" id="KW-0614">Plasmid</keyword>
<evidence type="ECO:0008006" key="3">
    <source>
        <dbReference type="Google" id="ProtNLM"/>
    </source>
</evidence>
<dbReference type="EMBL" id="CP000840">
    <property type="protein sequence ID" value="ABW32374.1"/>
    <property type="molecule type" value="Genomic_DNA"/>
</dbReference>
<organism evidence="1 2">
    <name type="scientific">Acaryochloris marina (strain MBIC 11017)</name>
    <dbReference type="NCBI Taxonomy" id="329726"/>
    <lineage>
        <taxon>Bacteria</taxon>
        <taxon>Bacillati</taxon>
        <taxon>Cyanobacteriota</taxon>
        <taxon>Cyanophyceae</taxon>
        <taxon>Acaryochloridales</taxon>
        <taxon>Acaryochloridaceae</taxon>
        <taxon>Acaryochloris</taxon>
    </lineage>
</organism>
<evidence type="ECO:0000313" key="2">
    <source>
        <dbReference type="Proteomes" id="UP000000268"/>
    </source>
</evidence>
<proteinExistence type="predicted"/>
<reference evidence="1 2" key="1">
    <citation type="journal article" date="2008" name="Proc. Natl. Acad. Sci. U.S.A.">
        <title>Niche adaptation and genome expansion in the chlorophyll d-producing cyanobacterium Acaryochloris marina.</title>
        <authorList>
            <person name="Swingley W.D."/>
            <person name="Chen M."/>
            <person name="Cheung P.C."/>
            <person name="Conrad A.L."/>
            <person name="Dejesa L.C."/>
            <person name="Hao J."/>
            <person name="Honchak B.M."/>
            <person name="Karbach L.E."/>
            <person name="Kurdoglu A."/>
            <person name="Lahiri S."/>
            <person name="Mastrian S.D."/>
            <person name="Miyashita H."/>
            <person name="Page L."/>
            <person name="Ramakrishna P."/>
            <person name="Satoh S."/>
            <person name="Sattley W.M."/>
            <person name="Shimada Y."/>
            <person name="Taylor H.L."/>
            <person name="Tomo T."/>
            <person name="Tsuchiya T."/>
            <person name="Wang Z.T."/>
            <person name="Raymond J."/>
            <person name="Mimuro M."/>
            <person name="Blankenship R.E."/>
            <person name="Touchman J.W."/>
        </authorList>
    </citation>
    <scope>NUCLEOTIDE SEQUENCE [LARGE SCALE GENOMIC DNA]</scope>
    <source>
        <strain evidence="2">MBIC 11017</strain>
        <plasmid evidence="2">Plasmid pREB3</plasmid>
    </source>
</reference>
<dbReference type="HOGENOM" id="CLU_108789_0_0_3"/>
<dbReference type="Proteomes" id="UP000000268">
    <property type="component" value="Plasmid pREB3"/>
</dbReference>
<keyword evidence="2" id="KW-1185">Reference proteome</keyword>
<geneLocation type="plasmid" evidence="1 2">
    <name>pREB3</name>
</geneLocation>
<dbReference type="KEGG" id="amr:AM1_C0064"/>
<name>A8ZMG3_ACAM1</name>
<protein>
    <recommendedName>
        <fullName evidence="3">Transposase</fullName>
    </recommendedName>
</protein>
<evidence type="ECO:0000313" key="1">
    <source>
        <dbReference type="EMBL" id="ABW32374.1"/>
    </source>
</evidence>
<accession>A8ZMG3</accession>